<keyword evidence="1" id="KW-1133">Transmembrane helix</keyword>
<name>A0A811YIB7_NYCPR</name>
<feature type="transmembrane region" description="Helical" evidence="1">
    <location>
        <begin position="31"/>
        <end position="54"/>
    </location>
</feature>
<reference evidence="3" key="1">
    <citation type="submission" date="2020-12" db="EMBL/GenBank/DDBJ databases">
        <authorList>
            <consortium name="Molecular Ecology Group"/>
        </authorList>
    </citation>
    <scope>NUCLEOTIDE SEQUENCE</scope>
    <source>
        <strain evidence="3">TBG_1078</strain>
    </source>
</reference>
<dbReference type="PANTHER" id="PTHR37984">
    <property type="entry name" value="PROTEIN CBG26694"/>
    <property type="match status" value="1"/>
</dbReference>
<evidence type="ECO:0000313" key="3">
    <source>
        <dbReference type="EMBL" id="CAD7676528.1"/>
    </source>
</evidence>
<keyword evidence="1" id="KW-0472">Membrane</keyword>
<evidence type="ECO:0000259" key="2">
    <source>
        <dbReference type="PROSITE" id="PS50994"/>
    </source>
</evidence>
<evidence type="ECO:0000256" key="1">
    <source>
        <dbReference type="SAM" id="Phobius"/>
    </source>
</evidence>
<keyword evidence="4" id="KW-1185">Reference proteome</keyword>
<dbReference type="InterPro" id="IPR001584">
    <property type="entry name" value="Integrase_cat-core"/>
</dbReference>
<feature type="domain" description="Integrase catalytic" evidence="2">
    <location>
        <begin position="158"/>
        <end position="258"/>
    </location>
</feature>
<dbReference type="GO" id="GO:0003676">
    <property type="term" value="F:nucleic acid binding"/>
    <property type="evidence" value="ECO:0007669"/>
    <property type="project" value="InterPro"/>
</dbReference>
<protein>
    <submittedName>
        <fullName evidence="3">(raccoon dog) hypothetical protein</fullName>
    </submittedName>
</protein>
<dbReference type="AlphaFoldDB" id="A0A811YIB7"/>
<comment type="caution">
    <text evidence="3">The sequence shown here is derived from an EMBL/GenBank/DDBJ whole genome shotgun (WGS) entry which is preliminary data.</text>
</comment>
<gene>
    <name evidence="3" type="ORF">NYPRO_LOCUS9323</name>
</gene>
<dbReference type="InterPro" id="IPR012337">
    <property type="entry name" value="RNaseH-like_sf"/>
</dbReference>
<dbReference type="GO" id="GO:0015074">
    <property type="term" value="P:DNA integration"/>
    <property type="evidence" value="ECO:0007669"/>
    <property type="project" value="InterPro"/>
</dbReference>
<organism evidence="3 4">
    <name type="scientific">Nyctereutes procyonoides</name>
    <name type="common">Raccoon dog</name>
    <name type="synonym">Canis procyonoides</name>
    <dbReference type="NCBI Taxonomy" id="34880"/>
    <lineage>
        <taxon>Eukaryota</taxon>
        <taxon>Metazoa</taxon>
        <taxon>Chordata</taxon>
        <taxon>Craniata</taxon>
        <taxon>Vertebrata</taxon>
        <taxon>Euteleostomi</taxon>
        <taxon>Mammalia</taxon>
        <taxon>Eutheria</taxon>
        <taxon>Laurasiatheria</taxon>
        <taxon>Carnivora</taxon>
        <taxon>Caniformia</taxon>
        <taxon>Canidae</taxon>
        <taxon>Nyctereutes</taxon>
    </lineage>
</organism>
<keyword evidence="1" id="KW-0812">Transmembrane</keyword>
<evidence type="ECO:0000313" key="4">
    <source>
        <dbReference type="Proteomes" id="UP000645828"/>
    </source>
</evidence>
<proteinExistence type="predicted"/>
<dbReference type="PROSITE" id="PS50994">
    <property type="entry name" value="INTEGRASE"/>
    <property type="match status" value="1"/>
</dbReference>
<dbReference type="PANTHER" id="PTHR37984:SF5">
    <property type="entry name" value="PROTEIN NYNRIN-LIKE"/>
    <property type="match status" value="1"/>
</dbReference>
<accession>A0A811YIB7</accession>
<sequence>MWLPIAITNSYHVLNPFFPRKAIPTSSNFTMIWLCRFLFLECLYIFWFCIKVILVRKLAFLINFLKEFLQNKYNFCLKCLIPITCEAVWPLRCFSKVHNILLQMIFILILLWQENMLCTVLRGCRMAPMSPNNSGYGSPGKRLRQVDFWPTPHCGEIFPRFGLPKVIGSDNGPAFVSQVSQLVARLLGINWKLHCAYRPQSSGQVERINRTIKETLSKLTLETGTRHWVQLLPMVLFRVRNTPARHGLTPYEVLYGGPPPVTDLLDSALDPLANTPGLQDRLKALQIIQHQIWKPLAAV</sequence>
<dbReference type="EMBL" id="CAJHUB010000677">
    <property type="protein sequence ID" value="CAD7676528.1"/>
    <property type="molecule type" value="Genomic_DNA"/>
</dbReference>
<dbReference type="SUPFAM" id="SSF53098">
    <property type="entry name" value="Ribonuclease H-like"/>
    <property type="match status" value="1"/>
</dbReference>
<dbReference type="Gene3D" id="3.30.420.10">
    <property type="entry name" value="Ribonuclease H-like superfamily/Ribonuclease H"/>
    <property type="match status" value="1"/>
</dbReference>
<dbReference type="Proteomes" id="UP000645828">
    <property type="component" value="Unassembled WGS sequence"/>
</dbReference>
<dbReference type="InterPro" id="IPR050951">
    <property type="entry name" value="Retrovirus_Pol_polyprotein"/>
</dbReference>
<dbReference type="InterPro" id="IPR036397">
    <property type="entry name" value="RNaseH_sf"/>
</dbReference>